<dbReference type="PRINTS" id="PR00722">
    <property type="entry name" value="CHYMOTRYPSIN"/>
</dbReference>
<dbReference type="PANTHER" id="PTHR24276:SF91">
    <property type="entry name" value="AT26814P-RELATED"/>
    <property type="match status" value="1"/>
</dbReference>
<dbReference type="SMART" id="SM00020">
    <property type="entry name" value="Tryp_SPc"/>
    <property type="match status" value="1"/>
</dbReference>
<dbReference type="Proteomes" id="UP000198287">
    <property type="component" value="Unassembled WGS sequence"/>
</dbReference>
<dbReference type="PROSITE" id="PS50240">
    <property type="entry name" value="TRYPSIN_DOM"/>
    <property type="match status" value="1"/>
</dbReference>
<dbReference type="InterPro" id="IPR043504">
    <property type="entry name" value="Peptidase_S1_PA_chymotrypsin"/>
</dbReference>
<dbReference type="OrthoDB" id="10051896at2759"/>
<gene>
    <name evidence="7" type="ORF">Fcan01_25686</name>
</gene>
<dbReference type="FunFam" id="2.40.10.10:FF:000068">
    <property type="entry name" value="transmembrane protease serine 2"/>
    <property type="match status" value="1"/>
</dbReference>
<name>A0A226D1X8_FOLCA</name>
<dbReference type="GO" id="GO:0006508">
    <property type="term" value="P:proteolysis"/>
    <property type="evidence" value="ECO:0007669"/>
    <property type="project" value="UniProtKB-KW"/>
</dbReference>
<keyword evidence="4" id="KW-0720">Serine protease</keyword>
<dbReference type="Pfam" id="PF00089">
    <property type="entry name" value="Trypsin"/>
    <property type="match status" value="1"/>
</dbReference>
<keyword evidence="5" id="KW-1015">Disulfide bond</keyword>
<evidence type="ECO:0000259" key="6">
    <source>
        <dbReference type="PROSITE" id="PS50240"/>
    </source>
</evidence>
<reference evidence="7 8" key="1">
    <citation type="submission" date="2015-12" db="EMBL/GenBank/DDBJ databases">
        <title>The genome of Folsomia candida.</title>
        <authorList>
            <person name="Faddeeva A."/>
            <person name="Derks M.F."/>
            <person name="Anvar Y."/>
            <person name="Smit S."/>
            <person name="Van Straalen N."/>
            <person name="Roelofs D."/>
        </authorList>
    </citation>
    <scope>NUCLEOTIDE SEQUENCE [LARGE SCALE GENOMIC DNA]</scope>
    <source>
        <strain evidence="7 8">VU population</strain>
        <tissue evidence="7">Whole body</tissue>
    </source>
</reference>
<evidence type="ECO:0000256" key="3">
    <source>
        <dbReference type="ARBA" id="ARBA00022801"/>
    </source>
</evidence>
<dbReference type="InterPro" id="IPR001254">
    <property type="entry name" value="Trypsin_dom"/>
</dbReference>
<evidence type="ECO:0000313" key="7">
    <source>
        <dbReference type="EMBL" id="OXA39595.1"/>
    </source>
</evidence>
<keyword evidence="3" id="KW-0378">Hydrolase</keyword>
<dbReference type="PANTHER" id="PTHR24276">
    <property type="entry name" value="POLYSERASE-RELATED"/>
    <property type="match status" value="1"/>
</dbReference>
<comment type="caution">
    <text evidence="7">The sequence shown here is derived from an EMBL/GenBank/DDBJ whole genome shotgun (WGS) entry which is preliminary data.</text>
</comment>
<organism evidence="7 8">
    <name type="scientific">Folsomia candida</name>
    <name type="common">Springtail</name>
    <dbReference type="NCBI Taxonomy" id="158441"/>
    <lineage>
        <taxon>Eukaryota</taxon>
        <taxon>Metazoa</taxon>
        <taxon>Ecdysozoa</taxon>
        <taxon>Arthropoda</taxon>
        <taxon>Hexapoda</taxon>
        <taxon>Collembola</taxon>
        <taxon>Entomobryomorpha</taxon>
        <taxon>Isotomoidea</taxon>
        <taxon>Isotomidae</taxon>
        <taxon>Proisotominae</taxon>
        <taxon>Folsomia</taxon>
    </lineage>
</organism>
<evidence type="ECO:0000256" key="4">
    <source>
        <dbReference type="ARBA" id="ARBA00022825"/>
    </source>
</evidence>
<feature type="domain" description="Peptidase S1" evidence="6">
    <location>
        <begin position="1"/>
        <end position="199"/>
    </location>
</feature>
<evidence type="ECO:0000256" key="5">
    <source>
        <dbReference type="ARBA" id="ARBA00023157"/>
    </source>
</evidence>
<evidence type="ECO:0000313" key="8">
    <source>
        <dbReference type="Proteomes" id="UP000198287"/>
    </source>
</evidence>
<dbReference type="STRING" id="158441.A0A226D1X8"/>
<dbReference type="AlphaFoldDB" id="A0A226D1X8"/>
<accession>A0A226D1X8</accession>
<keyword evidence="2" id="KW-0645">Protease</keyword>
<proteinExistence type="inferred from homology"/>
<dbReference type="SUPFAM" id="SSF50494">
    <property type="entry name" value="Trypsin-like serine proteases"/>
    <property type="match status" value="1"/>
</dbReference>
<keyword evidence="8" id="KW-1185">Reference proteome</keyword>
<dbReference type="InterPro" id="IPR050430">
    <property type="entry name" value="Peptidase_S1"/>
</dbReference>
<dbReference type="GO" id="GO:0004252">
    <property type="term" value="F:serine-type endopeptidase activity"/>
    <property type="evidence" value="ECO:0007669"/>
    <property type="project" value="InterPro"/>
</dbReference>
<feature type="non-terminal residue" evidence="7">
    <location>
        <position position="1"/>
    </location>
</feature>
<dbReference type="CDD" id="cd00190">
    <property type="entry name" value="Tryp_SPc"/>
    <property type="match status" value="1"/>
</dbReference>
<dbReference type="InterPro" id="IPR018114">
    <property type="entry name" value="TRYPSIN_HIS"/>
</dbReference>
<dbReference type="InterPro" id="IPR009003">
    <property type="entry name" value="Peptidase_S1_PA"/>
</dbReference>
<evidence type="ECO:0000256" key="1">
    <source>
        <dbReference type="ARBA" id="ARBA00007664"/>
    </source>
</evidence>
<dbReference type="OMA" id="ICGEAWI"/>
<dbReference type="Gene3D" id="2.40.10.10">
    <property type="entry name" value="Trypsin-like serine proteases"/>
    <property type="match status" value="1"/>
</dbReference>
<protein>
    <submittedName>
        <fullName evidence="7">Trypsin</fullName>
    </submittedName>
</protein>
<comment type="similarity">
    <text evidence="1">Belongs to the peptidase S1 family.</text>
</comment>
<evidence type="ECO:0000256" key="2">
    <source>
        <dbReference type="ARBA" id="ARBA00022670"/>
    </source>
</evidence>
<sequence>IIGGADATANQFPYMASIQFKGGAQYCGGSIITLRHILTAGHCLNGKMPDDIEIRVGSLRSDEMGTVMAVKKIILHPQFNVDKNMVIFNDVGVIVLDKAVAISSSVGLMSVALRAPADMTRCTISGYGFTAKNQSPANKKLLFVELPIVKKETCGEMIRLPEMTDGMDSGSPLVCPTANLPNPTMWQVGVVSIGICGEAWIAEQLLVLS</sequence>
<dbReference type="PROSITE" id="PS00134">
    <property type="entry name" value="TRYPSIN_HIS"/>
    <property type="match status" value="1"/>
</dbReference>
<dbReference type="EMBL" id="LNIX01000038">
    <property type="protein sequence ID" value="OXA39595.1"/>
    <property type="molecule type" value="Genomic_DNA"/>
</dbReference>
<dbReference type="InterPro" id="IPR001314">
    <property type="entry name" value="Peptidase_S1A"/>
</dbReference>